<dbReference type="GeneID" id="28845881"/>
<dbReference type="InterPro" id="IPR019200">
    <property type="entry name" value="ATP_adenylylTrfase_C"/>
</dbReference>
<dbReference type="PANTHER" id="PTHR38420">
    <property type="entry name" value="AP-4-A PHOSPHORYLASE II"/>
    <property type="match status" value="1"/>
</dbReference>
<organism evidence="4 5">
    <name type="scientific">Pochonia chlamydosporia 170</name>
    <dbReference type="NCBI Taxonomy" id="1380566"/>
    <lineage>
        <taxon>Eukaryota</taxon>
        <taxon>Fungi</taxon>
        <taxon>Dikarya</taxon>
        <taxon>Ascomycota</taxon>
        <taxon>Pezizomycotina</taxon>
        <taxon>Sordariomycetes</taxon>
        <taxon>Hypocreomycetidae</taxon>
        <taxon>Hypocreales</taxon>
        <taxon>Clavicipitaceae</taxon>
        <taxon>Pochonia</taxon>
    </lineage>
</organism>
<evidence type="ECO:0000313" key="5">
    <source>
        <dbReference type="Proteomes" id="UP000078397"/>
    </source>
</evidence>
<dbReference type="InterPro" id="IPR043171">
    <property type="entry name" value="Ap4A_phos1/2-like"/>
</dbReference>
<dbReference type="PANTHER" id="PTHR38420:SF3">
    <property type="entry name" value="5',5'''-P-1,P-4-TETRAPHOSPHATE PHOSPHORYLASE 2"/>
    <property type="match status" value="1"/>
</dbReference>
<reference evidence="4 5" key="1">
    <citation type="journal article" date="2016" name="PLoS Pathog.">
        <title>Biosynthesis of antibiotic leucinostatins in bio-control fungus Purpureocillium lilacinum and their inhibition on phytophthora revealed by genome mining.</title>
        <authorList>
            <person name="Wang G."/>
            <person name="Liu Z."/>
            <person name="Lin R."/>
            <person name="Li E."/>
            <person name="Mao Z."/>
            <person name="Ling J."/>
            <person name="Yang Y."/>
            <person name="Yin W.B."/>
            <person name="Xie B."/>
        </authorList>
    </citation>
    <scope>NUCLEOTIDE SEQUENCE [LARGE SCALE GENOMIC DNA]</scope>
    <source>
        <strain evidence="4">170</strain>
    </source>
</reference>
<dbReference type="InterPro" id="IPR045759">
    <property type="entry name" value="Ap4A_phos1/2_N"/>
</dbReference>
<evidence type="ECO:0000256" key="1">
    <source>
        <dbReference type="SAM" id="MobiDB-lite"/>
    </source>
</evidence>
<dbReference type="RefSeq" id="XP_018139003.1">
    <property type="nucleotide sequence ID" value="XM_018281887.1"/>
</dbReference>
<protein>
    <submittedName>
        <fullName evidence="4">Alpha-galactosidase</fullName>
    </submittedName>
</protein>
<evidence type="ECO:0000259" key="2">
    <source>
        <dbReference type="Pfam" id="PF09830"/>
    </source>
</evidence>
<dbReference type="KEGG" id="pchm:VFPPC_02199"/>
<dbReference type="GO" id="GO:0005524">
    <property type="term" value="F:ATP binding"/>
    <property type="evidence" value="ECO:0007669"/>
    <property type="project" value="InterPro"/>
</dbReference>
<feature type="domain" description="ATP adenylyltransferase C-terminal" evidence="2">
    <location>
        <begin position="214"/>
        <end position="338"/>
    </location>
</feature>
<dbReference type="Proteomes" id="UP000078397">
    <property type="component" value="Unassembled WGS sequence"/>
</dbReference>
<sequence length="352" mass="38004">MGHPNTSPAMARALKPPANLPSLVQTTFAKARSAGDLHYFPTQVTLLPVHSVPVRLPVFIHVKRPFQLRFSPALANKPKPPPQDTASPKRTFDPFANPAAALYIADVGPSHYLVLNKFAIVPEHFILATRDFKEQTDILEPSDLEATLACIEAFDAGKKPGEDDGLFAFFNCGEHSGASQPHRHIQLLPVDRMRDGLESGAAWNVLADRDDLDSTPFVVFSEQITLGMSGAELHGIYVRLYRQACRAVGERTGLPMGDVAADGPTLISYNMAMTKNKLVICPRLAEGGSVYNKAGEDVGKVALNGTLLAGTALVKNEAEWDALRGNPECLVGVLNGIGLARKSHDEDGVNKL</sequence>
<dbReference type="InterPro" id="IPR036265">
    <property type="entry name" value="HIT-like_sf"/>
</dbReference>
<dbReference type="STRING" id="1380566.A0A179F6V9"/>
<dbReference type="GO" id="GO:0003877">
    <property type="term" value="F:ATP:ADP adenylyltransferase activity"/>
    <property type="evidence" value="ECO:0007669"/>
    <property type="project" value="InterPro"/>
</dbReference>
<dbReference type="OrthoDB" id="10267950at2759"/>
<dbReference type="Pfam" id="PF19327">
    <property type="entry name" value="Ap4A_phos_N"/>
    <property type="match status" value="1"/>
</dbReference>
<dbReference type="GO" id="GO:0009117">
    <property type="term" value="P:nucleotide metabolic process"/>
    <property type="evidence" value="ECO:0007669"/>
    <property type="project" value="InterPro"/>
</dbReference>
<comment type="caution">
    <text evidence="4">The sequence shown here is derived from an EMBL/GenBank/DDBJ whole genome shotgun (WGS) entry which is preliminary data.</text>
</comment>
<feature type="region of interest" description="Disordered" evidence="1">
    <location>
        <begin position="72"/>
        <end position="91"/>
    </location>
</feature>
<dbReference type="Gene3D" id="3.30.428.70">
    <property type="match status" value="1"/>
</dbReference>
<proteinExistence type="predicted"/>
<dbReference type="SUPFAM" id="SSF54197">
    <property type="entry name" value="HIT-like"/>
    <property type="match status" value="1"/>
</dbReference>
<evidence type="ECO:0000313" key="4">
    <source>
        <dbReference type="EMBL" id="OAQ61194.1"/>
    </source>
</evidence>
<dbReference type="EMBL" id="LSBJ02000001">
    <property type="protein sequence ID" value="OAQ61194.1"/>
    <property type="molecule type" value="Genomic_DNA"/>
</dbReference>
<evidence type="ECO:0000259" key="3">
    <source>
        <dbReference type="Pfam" id="PF19327"/>
    </source>
</evidence>
<feature type="domain" description="Ap4A phosphorylase 1/2 N-terminal" evidence="3">
    <location>
        <begin position="16"/>
        <end position="193"/>
    </location>
</feature>
<dbReference type="InterPro" id="IPR009163">
    <property type="entry name" value="Ap4A_phos1/2"/>
</dbReference>
<keyword evidence="5" id="KW-1185">Reference proteome</keyword>
<name>A0A179F6V9_METCM</name>
<gene>
    <name evidence="4" type="ORF">VFPPC_02199</name>
</gene>
<accession>A0A179F6V9</accession>
<dbReference type="AlphaFoldDB" id="A0A179F6V9"/>
<dbReference type="Pfam" id="PF09830">
    <property type="entry name" value="ATP_transf"/>
    <property type="match status" value="1"/>
</dbReference>